<keyword evidence="4" id="KW-1003">Cell membrane</keyword>
<comment type="similarity">
    <text evidence="2">Belongs to the autoinducer-2 exporter (AI-2E) (TC 2.A.86) family.</text>
</comment>
<accession>A0ABV5WLP0</accession>
<keyword evidence="5 8" id="KW-0812">Transmembrane</keyword>
<evidence type="ECO:0000256" key="5">
    <source>
        <dbReference type="ARBA" id="ARBA00022692"/>
    </source>
</evidence>
<feature type="transmembrane region" description="Helical" evidence="8">
    <location>
        <begin position="7"/>
        <end position="25"/>
    </location>
</feature>
<evidence type="ECO:0000256" key="4">
    <source>
        <dbReference type="ARBA" id="ARBA00022475"/>
    </source>
</evidence>
<feature type="transmembrane region" description="Helical" evidence="8">
    <location>
        <begin position="279"/>
        <end position="301"/>
    </location>
</feature>
<dbReference type="PANTHER" id="PTHR21716">
    <property type="entry name" value="TRANSMEMBRANE PROTEIN"/>
    <property type="match status" value="1"/>
</dbReference>
<evidence type="ECO:0000256" key="2">
    <source>
        <dbReference type="ARBA" id="ARBA00009773"/>
    </source>
</evidence>
<keyword evidence="3" id="KW-0813">Transport</keyword>
<protein>
    <submittedName>
        <fullName evidence="9">AI-2E family transporter</fullName>
    </submittedName>
</protein>
<evidence type="ECO:0000256" key="8">
    <source>
        <dbReference type="SAM" id="Phobius"/>
    </source>
</evidence>
<feature type="transmembrane region" description="Helical" evidence="8">
    <location>
        <begin position="212"/>
        <end position="237"/>
    </location>
</feature>
<dbReference type="RefSeq" id="WP_379951709.1">
    <property type="nucleotide sequence ID" value="NZ_JBHMAF010000194.1"/>
</dbReference>
<evidence type="ECO:0000256" key="6">
    <source>
        <dbReference type="ARBA" id="ARBA00022989"/>
    </source>
</evidence>
<proteinExistence type="inferred from homology"/>
<evidence type="ECO:0000256" key="3">
    <source>
        <dbReference type="ARBA" id="ARBA00022448"/>
    </source>
</evidence>
<feature type="transmembrane region" description="Helical" evidence="8">
    <location>
        <begin position="157"/>
        <end position="179"/>
    </location>
</feature>
<dbReference type="Proteomes" id="UP001589609">
    <property type="component" value="Unassembled WGS sequence"/>
</dbReference>
<feature type="transmembrane region" description="Helical" evidence="8">
    <location>
        <begin position="313"/>
        <end position="339"/>
    </location>
</feature>
<evidence type="ECO:0000256" key="7">
    <source>
        <dbReference type="ARBA" id="ARBA00023136"/>
    </source>
</evidence>
<evidence type="ECO:0000313" key="9">
    <source>
        <dbReference type="EMBL" id="MFB9761550.1"/>
    </source>
</evidence>
<feature type="transmembrane region" description="Helical" evidence="8">
    <location>
        <begin position="68"/>
        <end position="96"/>
    </location>
</feature>
<gene>
    <name evidence="9" type="ORF">ACFFMS_25245</name>
</gene>
<feature type="transmembrane region" description="Helical" evidence="8">
    <location>
        <begin position="31"/>
        <end position="56"/>
    </location>
</feature>
<name>A0ABV5WLP0_9BACI</name>
<comment type="subcellular location">
    <subcellularLocation>
        <location evidence="1">Cell membrane</location>
        <topology evidence="1">Multi-pass membrane protein</topology>
    </subcellularLocation>
</comment>
<dbReference type="InterPro" id="IPR002549">
    <property type="entry name" value="AI-2E-like"/>
</dbReference>
<keyword evidence="6 8" id="KW-1133">Transmembrane helix</keyword>
<dbReference type="Pfam" id="PF01594">
    <property type="entry name" value="AI-2E_transport"/>
    <property type="match status" value="1"/>
</dbReference>
<sequence length="356" mass="39520">MGISNTRWFRVSIAIILCLVIIWLANEVKFIFTPLIIFVQTLFTPFLIAGVLFYLCRPLLHWLEGRKVPRGIGIVVIFLVISGLLTFVISFIGPIIQKQFVNLVHNTPKMIDSVQKGIHYWQEHQQFIPQYVKESVTYITDSLGDIVAVTGSSIGTLLSNTVSLVVALAIVPFILFYLLSDRDKFVPSVIRFFPSSKTDYIRGILGDMDKALASYIQGQLIVSTCIGVLLLIGYLIIGLDYALLLALFGMVMNIIPFLGPFLAVIPAIIAAWLQDPIMVVYVIIIMFAAQQIESSFVSPLVMGRALKIHPLTIILLILVGGNLAGVLGMILIIPTYAVCKVIVQHSYRLLKINKST</sequence>
<dbReference type="EMBL" id="JBHMAF010000194">
    <property type="protein sequence ID" value="MFB9761550.1"/>
    <property type="molecule type" value="Genomic_DNA"/>
</dbReference>
<comment type="caution">
    <text evidence="9">The sequence shown here is derived from an EMBL/GenBank/DDBJ whole genome shotgun (WGS) entry which is preliminary data.</text>
</comment>
<feature type="transmembrane region" description="Helical" evidence="8">
    <location>
        <begin position="243"/>
        <end position="272"/>
    </location>
</feature>
<keyword evidence="7 8" id="KW-0472">Membrane</keyword>
<organism evidence="9 10">
    <name type="scientific">Ectobacillus funiculus</name>
    <dbReference type="NCBI Taxonomy" id="137993"/>
    <lineage>
        <taxon>Bacteria</taxon>
        <taxon>Bacillati</taxon>
        <taxon>Bacillota</taxon>
        <taxon>Bacilli</taxon>
        <taxon>Bacillales</taxon>
        <taxon>Bacillaceae</taxon>
        <taxon>Ectobacillus</taxon>
    </lineage>
</organism>
<evidence type="ECO:0000313" key="10">
    <source>
        <dbReference type="Proteomes" id="UP001589609"/>
    </source>
</evidence>
<reference evidence="9 10" key="1">
    <citation type="submission" date="2024-09" db="EMBL/GenBank/DDBJ databases">
        <authorList>
            <person name="Sun Q."/>
            <person name="Mori K."/>
        </authorList>
    </citation>
    <scope>NUCLEOTIDE SEQUENCE [LARGE SCALE GENOMIC DNA]</scope>
    <source>
        <strain evidence="9 10">JCM 11201</strain>
    </source>
</reference>
<evidence type="ECO:0000256" key="1">
    <source>
        <dbReference type="ARBA" id="ARBA00004651"/>
    </source>
</evidence>
<dbReference type="PANTHER" id="PTHR21716:SF53">
    <property type="entry name" value="PERMEASE PERM-RELATED"/>
    <property type="match status" value="1"/>
</dbReference>
<keyword evidence="10" id="KW-1185">Reference proteome</keyword>